<comment type="caution">
    <text evidence="1">The sequence shown here is derived from an EMBL/GenBank/DDBJ whole genome shotgun (WGS) entry which is preliminary data.</text>
</comment>
<name>A0A846YFF5_9NOCA</name>
<dbReference type="EMBL" id="JAAXOT010000007">
    <property type="protein sequence ID" value="NKY57647.1"/>
    <property type="molecule type" value="Genomic_DNA"/>
</dbReference>
<dbReference type="AlphaFoldDB" id="A0A846YFF5"/>
<proteinExistence type="predicted"/>
<keyword evidence="2" id="KW-1185">Reference proteome</keyword>
<accession>A0A846YFF5</accession>
<evidence type="ECO:0000313" key="1">
    <source>
        <dbReference type="EMBL" id="NKY57647.1"/>
    </source>
</evidence>
<organism evidence="1 2">
    <name type="scientific">Nocardia flavorosea</name>
    <dbReference type="NCBI Taxonomy" id="53429"/>
    <lineage>
        <taxon>Bacteria</taxon>
        <taxon>Bacillati</taxon>
        <taxon>Actinomycetota</taxon>
        <taxon>Actinomycetes</taxon>
        <taxon>Mycobacteriales</taxon>
        <taxon>Nocardiaceae</taxon>
        <taxon>Nocardia</taxon>
    </lineage>
</organism>
<gene>
    <name evidence="1" type="ORF">HGA15_16115</name>
</gene>
<sequence length="64" mass="6591">MTGGSADRTGTVSFAAVAARAGDLGYELVRGQDIPAGWMLLDADDGAHLHSAATLTEIARYLDA</sequence>
<evidence type="ECO:0000313" key="2">
    <source>
        <dbReference type="Proteomes" id="UP000570678"/>
    </source>
</evidence>
<dbReference type="Proteomes" id="UP000570678">
    <property type="component" value="Unassembled WGS sequence"/>
</dbReference>
<protein>
    <submittedName>
        <fullName evidence="1">Uncharacterized protein</fullName>
    </submittedName>
</protein>
<dbReference type="RefSeq" id="WP_062975595.1">
    <property type="nucleotide sequence ID" value="NZ_JAAXOT010000007.1"/>
</dbReference>
<reference evidence="1 2" key="1">
    <citation type="submission" date="2020-04" db="EMBL/GenBank/DDBJ databases">
        <title>MicrobeNet Type strains.</title>
        <authorList>
            <person name="Nicholson A.C."/>
        </authorList>
    </citation>
    <scope>NUCLEOTIDE SEQUENCE [LARGE SCALE GENOMIC DNA]</scope>
    <source>
        <strain evidence="1 2">JCM 3332</strain>
    </source>
</reference>